<dbReference type="CDD" id="cd00077">
    <property type="entry name" value="HDc"/>
    <property type="match status" value="1"/>
</dbReference>
<protein>
    <submittedName>
        <fullName evidence="2">HDIG domain-containing protein</fullName>
    </submittedName>
</protein>
<gene>
    <name evidence="2" type="ORF">KQI88_08425</name>
</gene>
<dbReference type="NCBIfam" id="TIGR00277">
    <property type="entry name" value="HDIG"/>
    <property type="match status" value="1"/>
</dbReference>
<dbReference type="EMBL" id="JAHLQK010000003">
    <property type="protein sequence ID" value="MBU5676439.1"/>
    <property type="molecule type" value="Genomic_DNA"/>
</dbReference>
<organism evidence="2 3">
    <name type="scientific">Alkaliphilus flagellatus</name>
    <dbReference type="NCBI Taxonomy" id="2841507"/>
    <lineage>
        <taxon>Bacteria</taxon>
        <taxon>Bacillati</taxon>
        <taxon>Bacillota</taxon>
        <taxon>Clostridia</taxon>
        <taxon>Peptostreptococcales</taxon>
        <taxon>Natronincolaceae</taxon>
        <taxon>Alkaliphilus</taxon>
    </lineage>
</organism>
<feature type="domain" description="HD" evidence="1">
    <location>
        <begin position="44"/>
        <end position="149"/>
    </location>
</feature>
<name>A0ABS6G226_9FIRM</name>
<sequence length="164" mass="19309">MYRIKQFYWYFTSIFKKIDEEFVIGYLNKKELALFKKLSVGEQHHSIRVAKNAIKIINDKKILGIDMNWFIKICLLHDIGKTDGNINIIDKSILVIIDKLSKGTIKKYANIKKIDIYYNHPTKAMKILKPLNLDEESLYIIRNHHKVVEDNMLLNILKESDDIS</sequence>
<dbReference type="Proteomes" id="UP000779508">
    <property type="component" value="Unassembled WGS sequence"/>
</dbReference>
<dbReference type="InterPro" id="IPR006675">
    <property type="entry name" value="HDIG_dom"/>
</dbReference>
<evidence type="ECO:0000313" key="2">
    <source>
        <dbReference type="EMBL" id="MBU5676439.1"/>
    </source>
</evidence>
<dbReference type="InterPro" id="IPR003607">
    <property type="entry name" value="HD/PDEase_dom"/>
</dbReference>
<reference evidence="2 3" key="1">
    <citation type="submission" date="2021-06" db="EMBL/GenBank/DDBJ databases">
        <authorList>
            <person name="Sun Q."/>
            <person name="Li D."/>
        </authorList>
    </citation>
    <scope>NUCLEOTIDE SEQUENCE [LARGE SCALE GENOMIC DNA]</scope>
    <source>
        <strain evidence="2 3">MSJ-5</strain>
    </source>
</reference>
<keyword evidence="3" id="KW-1185">Reference proteome</keyword>
<comment type="caution">
    <text evidence="2">The sequence shown here is derived from an EMBL/GenBank/DDBJ whole genome shotgun (WGS) entry which is preliminary data.</text>
</comment>
<evidence type="ECO:0000313" key="3">
    <source>
        <dbReference type="Proteomes" id="UP000779508"/>
    </source>
</evidence>
<dbReference type="Pfam" id="PF01966">
    <property type="entry name" value="HD"/>
    <property type="match status" value="1"/>
</dbReference>
<proteinExistence type="predicted"/>
<accession>A0ABS6G226</accession>
<evidence type="ECO:0000259" key="1">
    <source>
        <dbReference type="Pfam" id="PF01966"/>
    </source>
</evidence>
<dbReference type="InterPro" id="IPR006674">
    <property type="entry name" value="HD_domain"/>
</dbReference>